<protein>
    <submittedName>
        <fullName evidence="1">Uncharacterized protein</fullName>
    </submittedName>
</protein>
<reference evidence="1 2" key="1">
    <citation type="submission" date="2018-08" db="EMBL/GenBank/DDBJ databases">
        <title>Recombination of ecologically and evolutionarily significant loci maintains genetic cohesion in the Pseudomonas syringae species complex.</title>
        <authorList>
            <person name="Dillon M."/>
            <person name="Thakur S."/>
            <person name="Almeida R.N.D."/>
            <person name="Weir B.S."/>
            <person name="Guttman D.S."/>
        </authorList>
    </citation>
    <scope>NUCLEOTIDE SEQUENCE [LARGE SCALE GENOMIC DNA]</scope>
    <source>
        <strain evidence="1 2">ICMP 16926</strain>
    </source>
</reference>
<accession>A0A0Q0CRY9</accession>
<evidence type="ECO:0000313" key="2">
    <source>
        <dbReference type="Proteomes" id="UP000268096"/>
    </source>
</evidence>
<evidence type="ECO:0000313" key="1">
    <source>
        <dbReference type="EMBL" id="RMT40814.1"/>
    </source>
</evidence>
<proteinExistence type="predicted"/>
<sequence>MFILGLAVYVLGGVGLYYLTDQLIAAGEVMDIMYVWIFLDAGVQISVYQFTCFVWSTVCHAWWMALFSRRSVAWVERIRFSNVVYLFFRVLGYLFFCLFILGMVGVGVAKRPFSDFHQFFSILVPCLLLGGWVWSARDLLIAVSGGKKRGVR</sequence>
<dbReference type="AlphaFoldDB" id="A0A0Q0CRY9"/>
<dbReference type="Proteomes" id="UP000268096">
    <property type="component" value="Unassembled WGS sequence"/>
</dbReference>
<name>A0A0Q0CRY9_PSESX</name>
<organism evidence="1 2">
    <name type="scientific">Pseudomonas syringae pv. solidagae</name>
    <dbReference type="NCBI Taxonomy" id="264458"/>
    <lineage>
        <taxon>Bacteria</taxon>
        <taxon>Pseudomonadati</taxon>
        <taxon>Pseudomonadota</taxon>
        <taxon>Gammaproteobacteria</taxon>
        <taxon>Pseudomonadales</taxon>
        <taxon>Pseudomonadaceae</taxon>
        <taxon>Pseudomonas</taxon>
        <taxon>Pseudomonas syringae</taxon>
    </lineage>
</organism>
<gene>
    <name evidence="1" type="ORF">ALP48_102749</name>
</gene>
<comment type="caution">
    <text evidence="1">The sequence shown here is derived from an EMBL/GenBank/DDBJ whole genome shotgun (WGS) entry which is preliminary data.</text>
</comment>
<dbReference type="RefSeq" id="WP_057456880.1">
    <property type="nucleotide sequence ID" value="NZ_LJRH01000043.1"/>
</dbReference>
<dbReference type="EMBL" id="RBTH01000334">
    <property type="protein sequence ID" value="RMT40814.1"/>
    <property type="molecule type" value="Genomic_DNA"/>
</dbReference>